<evidence type="ECO:0000313" key="3">
    <source>
        <dbReference type="Proteomes" id="UP000284842"/>
    </source>
</evidence>
<feature type="region of interest" description="Disordered" evidence="1">
    <location>
        <begin position="361"/>
        <end position="385"/>
    </location>
</feature>
<sequence length="455" mass="50907">MFWSIPVLSLCETYATSMAKVFVFCVNSAWNPIQPLESAVNAFASHVWTPVHAYLFASVSLRVTLCVLSSCFLYIYVLPVLSVSYASCQQLRSLVTFLKKDKHLSLPYTGPPPAVYMSRAPGEHWRYQRRDTNGRFVAVNRNRSATIIPEPPYLSETEDSFDASTLVNLSTPPPDPPDELLPIHSSSTIDSGAHTPASDVEFAPYLDAQPENEHEQQPAVEHCPEQPTPSHTRRHYRPMSSNLLELTQFSGTELDKCQPSMFIKTFGREERKSDKVSSTHATWTAFAEAIKSIDVEYIKDCTRKRREETERLKAEVQAQVSASNHTTAPRQRHPAPTQSIPDIAALQAQLSKLSIASNSTAAATQTIPHSTNFTPRERAPPSDDEIRTVKESIEKYPVQQNTTEGQQIYLQQVRQWIETHGQQGKVSRFTGFPLKPGGAPAGSMECWNCGRTCRE</sequence>
<dbReference type="InParanoid" id="A0A409YTK6"/>
<evidence type="ECO:0000313" key="2">
    <source>
        <dbReference type="EMBL" id="PPR06365.1"/>
    </source>
</evidence>
<reference evidence="2 3" key="1">
    <citation type="journal article" date="2018" name="Evol. Lett.">
        <title>Horizontal gene cluster transfer increased hallucinogenic mushroom diversity.</title>
        <authorList>
            <person name="Reynolds H.T."/>
            <person name="Vijayakumar V."/>
            <person name="Gluck-Thaler E."/>
            <person name="Korotkin H.B."/>
            <person name="Matheny P.B."/>
            <person name="Slot J.C."/>
        </authorList>
    </citation>
    <scope>NUCLEOTIDE SEQUENCE [LARGE SCALE GENOMIC DNA]</scope>
    <source>
        <strain evidence="2 3">2629</strain>
    </source>
</reference>
<dbReference type="EMBL" id="NHTK01000664">
    <property type="protein sequence ID" value="PPR06365.1"/>
    <property type="molecule type" value="Genomic_DNA"/>
</dbReference>
<feature type="region of interest" description="Disordered" evidence="1">
    <location>
        <begin position="170"/>
        <end position="197"/>
    </location>
</feature>
<protein>
    <submittedName>
        <fullName evidence="2">Uncharacterized protein</fullName>
    </submittedName>
</protein>
<feature type="compositionally biased region" description="Polar residues" evidence="1">
    <location>
        <begin position="318"/>
        <end position="329"/>
    </location>
</feature>
<dbReference type="AlphaFoldDB" id="A0A409YTK6"/>
<dbReference type="STRING" id="181874.A0A409YTK6"/>
<gene>
    <name evidence="2" type="ORF">CVT24_002478</name>
</gene>
<feature type="compositionally biased region" description="Polar residues" evidence="1">
    <location>
        <begin position="361"/>
        <end position="374"/>
    </location>
</feature>
<comment type="caution">
    <text evidence="2">The sequence shown here is derived from an EMBL/GenBank/DDBJ whole genome shotgun (WGS) entry which is preliminary data.</text>
</comment>
<accession>A0A409YTK6</accession>
<proteinExistence type="predicted"/>
<evidence type="ECO:0000256" key="1">
    <source>
        <dbReference type="SAM" id="MobiDB-lite"/>
    </source>
</evidence>
<name>A0A409YTK6_9AGAR</name>
<dbReference type="Proteomes" id="UP000284842">
    <property type="component" value="Unassembled WGS sequence"/>
</dbReference>
<feature type="region of interest" description="Disordered" evidence="1">
    <location>
        <begin position="210"/>
        <end position="239"/>
    </location>
</feature>
<feature type="compositionally biased region" description="Basic and acidic residues" evidence="1">
    <location>
        <begin position="375"/>
        <end position="385"/>
    </location>
</feature>
<organism evidence="2 3">
    <name type="scientific">Panaeolus cyanescens</name>
    <dbReference type="NCBI Taxonomy" id="181874"/>
    <lineage>
        <taxon>Eukaryota</taxon>
        <taxon>Fungi</taxon>
        <taxon>Dikarya</taxon>
        <taxon>Basidiomycota</taxon>
        <taxon>Agaricomycotina</taxon>
        <taxon>Agaricomycetes</taxon>
        <taxon>Agaricomycetidae</taxon>
        <taxon>Agaricales</taxon>
        <taxon>Agaricineae</taxon>
        <taxon>Galeropsidaceae</taxon>
        <taxon>Panaeolus</taxon>
    </lineage>
</organism>
<dbReference type="OrthoDB" id="3055569at2759"/>
<feature type="region of interest" description="Disordered" evidence="1">
    <location>
        <begin position="315"/>
        <end position="337"/>
    </location>
</feature>
<keyword evidence="3" id="KW-1185">Reference proteome</keyword>